<comment type="caution">
    <text evidence="9">The sequence shown here is derived from an EMBL/GenBank/DDBJ whole genome shotgun (WGS) entry which is preliminary data.</text>
</comment>
<protein>
    <recommendedName>
        <fullName evidence="7">Ribonuclease VapC</fullName>
        <shortName evidence="7">RNase VapC</shortName>
        <ecNumber evidence="7">3.1.-.-</ecNumber>
    </recommendedName>
    <alternativeName>
        <fullName evidence="7">Toxin VapC</fullName>
    </alternativeName>
</protein>
<dbReference type="GO" id="GO:0016787">
    <property type="term" value="F:hydrolase activity"/>
    <property type="evidence" value="ECO:0007669"/>
    <property type="project" value="UniProtKB-KW"/>
</dbReference>
<dbReference type="InterPro" id="IPR029060">
    <property type="entry name" value="PIN-like_dom_sf"/>
</dbReference>
<evidence type="ECO:0000256" key="3">
    <source>
        <dbReference type="ARBA" id="ARBA00022722"/>
    </source>
</evidence>
<keyword evidence="4 7" id="KW-0479">Metal-binding</keyword>
<accession>A0A1X2CIA8</accession>
<dbReference type="OrthoDB" id="1524147at2"/>
<dbReference type="HAMAP" id="MF_00265">
    <property type="entry name" value="VapC_Nob1"/>
    <property type="match status" value="1"/>
</dbReference>
<dbReference type="EMBL" id="LQPQ01000111">
    <property type="protein sequence ID" value="ORW75561.1"/>
    <property type="molecule type" value="Genomic_DNA"/>
</dbReference>
<evidence type="ECO:0000256" key="6">
    <source>
        <dbReference type="ARBA" id="ARBA00022842"/>
    </source>
</evidence>
<keyword evidence="5 7" id="KW-0378">Hydrolase</keyword>
<name>A0A1X2CIA8_9MYCO</name>
<evidence type="ECO:0000256" key="1">
    <source>
        <dbReference type="ARBA" id="ARBA00001946"/>
    </source>
</evidence>
<evidence type="ECO:0000256" key="4">
    <source>
        <dbReference type="ARBA" id="ARBA00022723"/>
    </source>
</evidence>
<dbReference type="InterPro" id="IPR002716">
    <property type="entry name" value="PIN_dom"/>
</dbReference>
<dbReference type="RefSeq" id="WP_085251267.1">
    <property type="nucleotide sequence ID" value="NZ_CAJMWI010000001.1"/>
</dbReference>
<dbReference type="GO" id="GO:0090729">
    <property type="term" value="F:toxin activity"/>
    <property type="evidence" value="ECO:0007669"/>
    <property type="project" value="UniProtKB-KW"/>
</dbReference>
<keyword evidence="10" id="KW-1185">Reference proteome</keyword>
<comment type="similarity">
    <text evidence="7">Belongs to the PINc/VapC protein family.</text>
</comment>
<keyword evidence="6 7" id="KW-0460">Magnesium</keyword>
<organism evidence="9 10">
    <name type="scientific">Mycobacterium riyadhense</name>
    <dbReference type="NCBI Taxonomy" id="486698"/>
    <lineage>
        <taxon>Bacteria</taxon>
        <taxon>Bacillati</taxon>
        <taxon>Actinomycetota</taxon>
        <taxon>Actinomycetes</taxon>
        <taxon>Mycobacteriales</taxon>
        <taxon>Mycobacteriaceae</taxon>
        <taxon>Mycobacterium</taxon>
    </lineage>
</organism>
<feature type="domain" description="PIN" evidence="8">
    <location>
        <begin position="4"/>
        <end position="124"/>
    </location>
</feature>
<dbReference type="EC" id="3.1.-.-" evidence="7"/>
<sequence>MHLLIDTSVLIKWFHAVGESELAEARAIRDAHVRSELDAHVLDLAIYEVGNVLVRALKWTARDVGDQLDDLLEIVGPPLAMSQAWLREAAVLAERHALSFYDASWAATAAALRIPLVSVDRRLLAAGLAETPSAVVDQLNLKIQ</sequence>
<comment type="cofactor">
    <cofactor evidence="1 7">
        <name>Mg(2+)</name>
        <dbReference type="ChEBI" id="CHEBI:18420"/>
    </cofactor>
</comment>
<dbReference type="CDD" id="cd09873">
    <property type="entry name" value="PIN_Pae0151-like"/>
    <property type="match status" value="1"/>
</dbReference>
<dbReference type="GO" id="GO:0000287">
    <property type="term" value="F:magnesium ion binding"/>
    <property type="evidence" value="ECO:0007669"/>
    <property type="project" value="UniProtKB-UniRule"/>
</dbReference>
<dbReference type="InterPro" id="IPR022907">
    <property type="entry name" value="VapC_family"/>
</dbReference>
<dbReference type="GeneID" id="93495313"/>
<keyword evidence="7" id="KW-0800">Toxin</keyword>
<evidence type="ECO:0000256" key="5">
    <source>
        <dbReference type="ARBA" id="ARBA00022801"/>
    </source>
</evidence>
<proteinExistence type="inferred from homology"/>
<feature type="binding site" evidence="7">
    <location>
        <position position="6"/>
    </location>
    <ligand>
        <name>Mg(2+)</name>
        <dbReference type="ChEBI" id="CHEBI:18420"/>
    </ligand>
</feature>
<dbReference type="InterPro" id="IPR051619">
    <property type="entry name" value="TypeII_TA_RNase_PINc/VapC"/>
</dbReference>
<dbReference type="PANTHER" id="PTHR35901:SF1">
    <property type="entry name" value="EXONUCLEASE VAPC9"/>
    <property type="match status" value="1"/>
</dbReference>
<keyword evidence="2 7" id="KW-1277">Toxin-antitoxin system</keyword>
<reference evidence="9 10" key="1">
    <citation type="submission" date="2016-01" db="EMBL/GenBank/DDBJ databases">
        <title>The new phylogeny of the genus Mycobacterium.</title>
        <authorList>
            <person name="Tarcisio F."/>
            <person name="Conor M."/>
            <person name="Antonella G."/>
            <person name="Elisabetta G."/>
            <person name="Giulia F.S."/>
            <person name="Sara T."/>
            <person name="Anna F."/>
            <person name="Clotilde B."/>
            <person name="Roberto B."/>
            <person name="Veronica D.S."/>
            <person name="Fabio R."/>
            <person name="Monica P."/>
            <person name="Olivier J."/>
            <person name="Enrico T."/>
            <person name="Nicola S."/>
        </authorList>
    </citation>
    <scope>NUCLEOTIDE SEQUENCE [LARGE SCALE GENOMIC DNA]</scope>
    <source>
        <strain evidence="9 10">DSM 45176</strain>
    </source>
</reference>
<keyword evidence="3 7" id="KW-0540">Nuclease</keyword>
<evidence type="ECO:0000256" key="2">
    <source>
        <dbReference type="ARBA" id="ARBA00022649"/>
    </source>
</evidence>
<dbReference type="SUPFAM" id="SSF88723">
    <property type="entry name" value="PIN domain-like"/>
    <property type="match status" value="1"/>
</dbReference>
<evidence type="ECO:0000313" key="10">
    <source>
        <dbReference type="Proteomes" id="UP000193087"/>
    </source>
</evidence>
<dbReference type="GO" id="GO:0004540">
    <property type="term" value="F:RNA nuclease activity"/>
    <property type="evidence" value="ECO:0007669"/>
    <property type="project" value="InterPro"/>
</dbReference>
<dbReference type="Gene3D" id="3.40.50.1010">
    <property type="entry name" value="5'-nuclease"/>
    <property type="match status" value="1"/>
</dbReference>
<evidence type="ECO:0000313" key="9">
    <source>
        <dbReference type="EMBL" id="ORW75561.1"/>
    </source>
</evidence>
<dbReference type="Proteomes" id="UP000193087">
    <property type="component" value="Unassembled WGS sequence"/>
</dbReference>
<dbReference type="AlphaFoldDB" id="A0A1X2CIA8"/>
<comment type="function">
    <text evidence="7">Toxic component of a toxin-antitoxin (TA) system. An RNase.</text>
</comment>
<feature type="binding site" evidence="7">
    <location>
        <position position="102"/>
    </location>
    <ligand>
        <name>Mg(2+)</name>
        <dbReference type="ChEBI" id="CHEBI:18420"/>
    </ligand>
</feature>
<dbReference type="PANTHER" id="PTHR35901">
    <property type="entry name" value="RIBONUCLEASE VAPC3"/>
    <property type="match status" value="1"/>
</dbReference>
<gene>
    <name evidence="7" type="primary">vapC</name>
    <name evidence="9" type="ORF">AWC22_22785</name>
</gene>
<dbReference type="Pfam" id="PF01850">
    <property type="entry name" value="PIN"/>
    <property type="match status" value="1"/>
</dbReference>
<evidence type="ECO:0000259" key="8">
    <source>
        <dbReference type="Pfam" id="PF01850"/>
    </source>
</evidence>
<dbReference type="InterPro" id="IPR044153">
    <property type="entry name" value="PIN_Pae0151-like"/>
</dbReference>
<evidence type="ECO:0000256" key="7">
    <source>
        <dbReference type="HAMAP-Rule" id="MF_00265"/>
    </source>
</evidence>